<protein>
    <submittedName>
        <fullName evidence="1">Uncharacterized protein</fullName>
    </submittedName>
</protein>
<sequence length="420" mass="50005">MKFDNSYSSIRKELKNVQIDKTIEPYNYHKNNNKKVNDIIKCSITEKENDFINKAGIPIKKFINKIEEKKNINNGNWEHVPKNKIDISIFENPRELHNRNDTLYYPFNSYEELNNSETKRYLSSENLIELKTFKKNIEKRNNEDDDNKFNISNVDIDENIFSNNTYSENYINENEYFSDSSSEYLSSSPFKYDNVTGIKIPSPKNNTIIYDKIASPQPESKFNIGSTIASFNEIADFIYETESKRKDLDEDEFFNSGNNNSIKKNDTFIKNYLNHTRNNHSRKKDYHYDNNYNNNYNYITFKSLSNKKVNSNDVIDRGCLFSKVDPDEYYENNNNIKKSFENETTETNFYSYNNVFELDDIKNKHELLLDNYFSKEYILTESDNSEEEIEELTNIKKEKYYKDNIELCKQNIYDECIFNI</sequence>
<dbReference type="AlphaFoldDB" id="A0A1Y1UW90"/>
<dbReference type="EMBL" id="MCFH01000079">
    <property type="protein sequence ID" value="ORX41748.1"/>
    <property type="molecule type" value="Genomic_DNA"/>
</dbReference>
<evidence type="ECO:0000313" key="1">
    <source>
        <dbReference type="EMBL" id="ORX41748.1"/>
    </source>
</evidence>
<evidence type="ECO:0000313" key="2">
    <source>
        <dbReference type="Proteomes" id="UP000193719"/>
    </source>
</evidence>
<accession>A0A1Y1UW90</accession>
<name>A0A1Y1UW90_9FUNG</name>
<keyword evidence="2" id="KW-1185">Reference proteome</keyword>
<dbReference type="Proteomes" id="UP000193719">
    <property type="component" value="Unassembled WGS sequence"/>
</dbReference>
<reference evidence="1 2" key="1">
    <citation type="submission" date="2016-08" db="EMBL/GenBank/DDBJ databases">
        <title>Genomes of anaerobic fungi encode conserved fungal cellulosomes for biomass hydrolysis.</title>
        <authorList>
            <consortium name="DOE Joint Genome Institute"/>
            <person name="Haitjema C.H."/>
            <person name="Gilmore S.P."/>
            <person name="Henske J.K."/>
            <person name="Solomon K.V."/>
            <person name="De Groot R."/>
            <person name="Kuo A."/>
            <person name="Mondo S.J."/>
            <person name="Salamov A.A."/>
            <person name="Labutti K."/>
            <person name="Zhao Z."/>
            <person name="Chiniquy J."/>
            <person name="Barry K."/>
            <person name="Brewer H.M."/>
            <person name="Purvine S.O."/>
            <person name="Wright A.T."/>
            <person name="Boxma B."/>
            <person name="Van Alen T."/>
            <person name="Hackstein J.H."/>
            <person name="Baker S.E."/>
            <person name="Grigoriev I.V."/>
            <person name="O'Malley M.A."/>
        </authorList>
    </citation>
    <scope>NUCLEOTIDE SEQUENCE [LARGE SCALE GENOMIC DNA]</scope>
    <source>
        <strain evidence="2">finn</strain>
    </source>
</reference>
<organism evidence="1 2">
    <name type="scientific">Piromyces finnis</name>
    <dbReference type="NCBI Taxonomy" id="1754191"/>
    <lineage>
        <taxon>Eukaryota</taxon>
        <taxon>Fungi</taxon>
        <taxon>Fungi incertae sedis</taxon>
        <taxon>Chytridiomycota</taxon>
        <taxon>Chytridiomycota incertae sedis</taxon>
        <taxon>Neocallimastigomycetes</taxon>
        <taxon>Neocallimastigales</taxon>
        <taxon>Neocallimastigaceae</taxon>
        <taxon>Piromyces</taxon>
    </lineage>
</organism>
<reference evidence="1 2" key="2">
    <citation type="submission" date="2016-08" db="EMBL/GenBank/DDBJ databases">
        <title>Pervasive Adenine N6-methylation of Active Genes in Fungi.</title>
        <authorList>
            <consortium name="DOE Joint Genome Institute"/>
            <person name="Mondo S.J."/>
            <person name="Dannebaum R.O."/>
            <person name="Kuo R.C."/>
            <person name="Labutti K."/>
            <person name="Haridas S."/>
            <person name="Kuo A."/>
            <person name="Salamov A."/>
            <person name="Ahrendt S.R."/>
            <person name="Lipzen A."/>
            <person name="Sullivan W."/>
            <person name="Andreopoulos W.B."/>
            <person name="Clum A."/>
            <person name="Lindquist E."/>
            <person name="Daum C."/>
            <person name="Ramamoorthy G.K."/>
            <person name="Gryganskyi A."/>
            <person name="Culley D."/>
            <person name="Magnuson J.K."/>
            <person name="James T.Y."/>
            <person name="O'Malley M.A."/>
            <person name="Stajich J.E."/>
            <person name="Spatafora J.W."/>
            <person name="Visel A."/>
            <person name="Grigoriev I.V."/>
        </authorList>
    </citation>
    <scope>NUCLEOTIDE SEQUENCE [LARGE SCALE GENOMIC DNA]</scope>
    <source>
        <strain evidence="2">finn</strain>
    </source>
</reference>
<comment type="caution">
    <text evidence="1">The sequence shown here is derived from an EMBL/GenBank/DDBJ whole genome shotgun (WGS) entry which is preliminary data.</text>
</comment>
<dbReference type="OrthoDB" id="2148879at2759"/>
<proteinExistence type="predicted"/>
<gene>
    <name evidence="1" type="ORF">BCR36DRAFT_407364</name>
</gene>